<dbReference type="PANTHER" id="PTHR38590">
    <property type="entry name" value="BLL0828 PROTEIN"/>
    <property type="match status" value="1"/>
</dbReference>
<keyword evidence="2" id="KW-0255">Endonuclease</keyword>
<accession>A0A3M9N3Z4</accession>
<dbReference type="GO" id="GO:0004519">
    <property type="term" value="F:endonuclease activity"/>
    <property type="evidence" value="ECO:0007669"/>
    <property type="project" value="UniProtKB-KW"/>
</dbReference>
<gene>
    <name evidence="2" type="ORF">EFA69_03915</name>
</gene>
<dbReference type="InterPro" id="IPR047216">
    <property type="entry name" value="Endonuclease_DUF559_bact"/>
</dbReference>
<dbReference type="RefSeq" id="WP_123131779.1">
    <property type="nucleotide sequence ID" value="NZ_RJJE01000002.1"/>
</dbReference>
<sequence length="125" mass="14330">MPDNHHYNKHLKPLAKAHRAGSTKAEVRLWCELLSKGKTGVSFLRQRPIGNFIADFLCKELKLIIEVDGYSHNFKTDEDTARDKELTALGFTVLRFTDVEVIHDLPNVQRTLETWIAEKRGKIST</sequence>
<dbReference type="OrthoDB" id="9798754at2"/>
<evidence type="ECO:0000313" key="3">
    <source>
        <dbReference type="Proteomes" id="UP000271010"/>
    </source>
</evidence>
<keyword evidence="3" id="KW-1185">Reference proteome</keyword>
<proteinExistence type="predicted"/>
<dbReference type="Pfam" id="PF04480">
    <property type="entry name" value="DUF559"/>
    <property type="match status" value="1"/>
</dbReference>
<dbReference type="EMBL" id="RJJE01000002">
    <property type="protein sequence ID" value="RNI32479.1"/>
    <property type="molecule type" value="Genomic_DNA"/>
</dbReference>
<organism evidence="2 3">
    <name type="scientific">Rufibacter immobilis</name>
    <dbReference type="NCBI Taxonomy" id="1348778"/>
    <lineage>
        <taxon>Bacteria</taxon>
        <taxon>Pseudomonadati</taxon>
        <taxon>Bacteroidota</taxon>
        <taxon>Cytophagia</taxon>
        <taxon>Cytophagales</taxon>
        <taxon>Hymenobacteraceae</taxon>
        <taxon>Rufibacter</taxon>
    </lineage>
</organism>
<keyword evidence="2" id="KW-0540">Nuclease</keyword>
<comment type="caution">
    <text evidence="2">The sequence shown here is derived from an EMBL/GenBank/DDBJ whole genome shotgun (WGS) entry which is preliminary data.</text>
</comment>
<name>A0A3M9N3Z4_9BACT</name>
<dbReference type="AlphaFoldDB" id="A0A3M9N3Z4"/>
<protein>
    <submittedName>
        <fullName evidence="2">Endonuclease domain-containing protein</fullName>
    </submittedName>
</protein>
<dbReference type="Proteomes" id="UP000271010">
    <property type="component" value="Unassembled WGS sequence"/>
</dbReference>
<dbReference type="Gene3D" id="3.40.960.10">
    <property type="entry name" value="VSR Endonuclease"/>
    <property type="match status" value="1"/>
</dbReference>
<dbReference type="PANTHER" id="PTHR38590:SF1">
    <property type="entry name" value="BLL0828 PROTEIN"/>
    <property type="match status" value="1"/>
</dbReference>
<dbReference type="CDD" id="cd01038">
    <property type="entry name" value="Endonuclease_DUF559"/>
    <property type="match status" value="1"/>
</dbReference>
<keyword evidence="2" id="KW-0378">Hydrolase</keyword>
<dbReference type="InterPro" id="IPR011335">
    <property type="entry name" value="Restrct_endonuc-II-like"/>
</dbReference>
<dbReference type="SUPFAM" id="SSF52980">
    <property type="entry name" value="Restriction endonuclease-like"/>
    <property type="match status" value="1"/>
</dbReference>
<dbReference type="InterPro" id="IPR007569">
    <property type="entry name" value="DUF559"/>
</dbReference>
<evidence type="ECO:0000259" key="1">
    <source>
        <dbReference type="Pfam" id="PF04480"/>
    </source>
</evidence>
<feature type="domain" description="DUF559" evidence="1">
    <location>
        <begin position="11"/>
        <end position="111"/>
    </location>
</feature>
<reference evidence="2 3" key="1">
    <citation type="submission" date="2018-11" db="EMBL/GenBank/DDBJ databases">
        <title>Rufibacter latericius sp. nov., isolated from water in Baiyang Lake.</title>
        <authorList>
            <person name="Yang Y."/>
        </authorList>
    </citation>
    <scope>NUCLEOTIDE SEQUENCE [LARGE SCALE GENOMIC DNA]</scope>
    <source>
        <strain evidence="2 3">MCC P1</strain>
    </source>
</reference>
<evidence type="ECO:0000313" key="2">
    <source>
        <dbReference type="EMBL" id="RNI32479.1"/>
    </source>
</evidence>